<accession>A0A1T5F650</accession>
<keyword evidence="4" id="KW-0456">Lyase</keyword>
<evidence type="ECO:0000313" key="6">
    <source>
        <dbReference type="EMBL" id="SKB91637.1"/>
    </source>
</evidence>
<evidence type="ECO:0000256" key="4">
    <source>
        <dbReference type="ARBA" id="ARBA00023239"/>
    </source>
</evidence>
<evidence type="ECO:0000256" key="2">
    <source>
        <dbReference type="ARBA" id="ARBA00022729"/>
    </source>
</evidence>
<feature type="domain" description="Heparinase II/III-like C-terminal" evidence="5">
    <location>
        <begin position="385"/>
        <end position="543"/>
    </location>
</feature>
<dbReference type="SUPFAM" id="SSF48230">
    <property type="entry name" value="Chondroitin AC/alginate lyase"/>
    <property type="match status" value="1"/>
</dbReference>
<proteinExistence type="predicted"/>
<organism evidence="6 7">
    <name type="scientific">Sphingopyxis flava</name>
    <dbReference type="NCBI Taxonomy" id="1507287"/>
    <lineage>
        <taxon>Bacteria</taxon>
        <taxon>Pseudomonadati</taxon>
        <taxon>Pseudomonadota</taxon>
        <taxon>Alphaproteobacteria</taxon>
        <taxon>Sphingomonadales</taxon>
        <taxon>Sphingomonadaceae</taxon>
        <taxon>Sphingopyxis</taxon>
    </lineage>
</organism>
<dbReference type="AlphaFoldDB" id="A0A1T5F650"/>
<sequence length="606" mass="68022">MTEQISLARRFSTYFALGPLNLVRVAAYRIGLRLRIHPVLRARFRTVPGPFFLCCGVSKSQAVPRQTWRDSLSYFSYHRFPLSGVPDWHVNPFRPGARADEHAHWSSIPDFTTAIGDIKAIWEASRFDWLIAMAQRAALGDEVEFERLNAWLEDWFKANQPYMGVNWKCGQEASIRVMQLATAALIFKKMKPLAPALRAFIAAHLKRIAPTIGYAIGQANNHGTSEAAALFIGGSWLGGREGERRAAVGRRWLEDRAVRLIASDGTFSQYSIVYHRLMLDTYALAEIWRRAFNLPAFSPALYERMRLATLWFRNMVVTESGDAPNLGANDGAKLLSLTDADYRDFRPSLQLASALFLDARAIPTSGVWDQQLAWLGVRPPDCILPPPQSISLDEGGFHILRAGAAMALLRYPRFRFRPSQADALHLDLWLNGRNLLRDAGSFSYGGDDGVWFSGTSAHNTIEFDDRDQMPRIGRFLFGAWLKAEGVDLVKKCGENAVSAAAGYRDMWGAQHHRQVVLRRDGLDCVDKLSGSARKAVLRWRLAPGDWNLSGNTLSLGQIRLNLSSDRPVALKLTCAPESRYYLHREDVPVLELETTPPATIRTHVTF</sequence>
<dbReference type="PANTHER" id="PTHR39210:SF1">
    <property type="entry name" value="HEPARIN-SULFATE LYASE"/>
    <property type="match status" value="1"/>
</dbReference>
<gene>
    <name evidence="6" type="ORF">SAMN06295937_102913</name>
</gene>
<evidence type="ECO:0000256" key="1">
    <source>
        <dbReference type="ARBA" id="ARBA00004418"/>
    </source>
</evidence>
<evidence type="ECO:0000256" key="3">
    <source>
        <dbReference type="ARBA" id="ARBA00022764"/>
    </source>
</evidence>
<evidence type="ECO:0000259" key="5">
    <source>
        <dbReference type="Pfam" id="PF07940"/>
    </source>
</evidence>
<dbReference type="Gene3D" id="2.70.98.70">
    <property type="match status" value="1"/>
</dbReference>
<dbReference type="InterPro" id="IPR012480">
    <property type="entry name" value="Hepar_II_III_C"/>
</dbReference>
<dbReference type="GO" id="GO:0016829">
    <property type="term" value="F:lyase activity"/>
    <property type="evidence" value="ECO:0007669"/>
    <property type="project" value="UniProtKB-KW"/>
</dbReference>
<comment type="subcellular location">
    <subcellularLocation>
        <location evidence="1">Periplasm</location>
    </subcellularLocation>
</comment>
<dbReference type="OrthoDB" id="9763014at2"/>
<name>A0A1T5F650_9SPHN</name>
<dbReference type="Gene3D" id="1.50.10.100">
    <property type="entry name" value="Chondroitin AC/alginate lyase"/>
    <property type="match status" value="1"/>
</dbReference>
<dbReference type="EMBL" id="FUYP01000029">
    <property type="protein sequence ID" value="SKB91637.1"/>
    <property type="molecule type" value="Genomic_DNA"/>
</dbReference>
<dbReference type="Proteomes" id="UP000190044">
    <property type="component" value="Unassembled WGS sequence"/>
</dbReference>
<evidence type="ECO:0000313" key="7">
    <source>
        <dbReference type="Proteomes" id="UP000190044"/>
    </source>
</evidence>
<keyword evidence="3" id="KW-0574">Periplasm</keyword>
<reference evidence="7" key="1">
    <citation type="submission" date="2017-02" db="EMBL/GenBank/DDBJ databases">
        <authorList>
            <person name="Varghese N."/>
            <person name="Submissions S."/>
        </authorList>
    </citation>
    <scope>NUCLEOTIDE SEQUENCE [LARGE SCALE GENOMIC DNA]</scope>
    <source>
        <strain evidence="7">R11H</strain>
    </source>
</reference>
<dbReference type="GO" id="GO:0042597">
    <property type="term" value="C:periplasmic space"/>
    <property type="evidence" value="ECO:0007669"/>
    <property type="project" value="UniProtKB-SubCell"/>
</dbReference>
<dbReference type="Pfam" id="PF07940">
    <property type="entry name" value="Hepar_II_III_C"/>
    <property type="match status" value="1"/>
</dbReference>
<protein>
    <submittedName>
        <fullName evidence="6">Heparinase II/III N-terminus</fullName>
    </submittedName>
</protein>
<dbReference type="InterPro" id="IPR008929">
    <property type="entry name" value="Chondroitin_lyas"/>
</dbReference>
<keyword evidence="7" id="KW-1185">Reference proteome</keyword>
<dbReference type="RefSeq" id="WP_079639826.1">
    <property type="nucleotide sequence ID" value="NZ_FUYP01000029.1"/>
</dbReference>
<keyword evidence="2" id="KW-0732">Signal</keyword>
<dbReference type="PANTHER" id="PTHR39210">
    <property type="entry name" value="HEPARIN-SULFATE LYASE"/>
    <property type="match status" value="1"/>
</dbReference>